<dbReference type="EMBL" id="OGTV01000087">
    <property type="protein sequence ID" value="SPB26095.1"/>
    <property type="molecule type" value="Genomic_DNA"/>
</dbReference>
<proteinExistence type="predicted"/>
<reference evidence="1" key="1">
    <citation type="submission" date="2018-01" db="EMBL/GenBank/DDBJ databases">
        <authorList>
            <person name="Gaut B.S."/>
            <person name="Morton B.R."/>
            <person name="Clegg M.T."/>
            <person name="Duvall M.R."/>
        </authorList>
    </citation>
    <scope>NUCLEOTIDE SEQUENCE</scope>
    <source>
        <strain evidence="1">Lactobacillus helveticus</strain>
    </source>
</reference>
<gene>
    <name evidence="1" type="ORF">BDKNPLJD_01755</name>
</gene>
<dbReference type="Gene3D" id="3.40.50.150">
    <property type="entry name" value="Vaccinia Virus protein VP39"/>
    <property type="match status" value="1"/>
</dbReference>
<organism evidence="1">
    <name type="scientific">Lactobacillus helveticus</name>
    <name type="common">Lactobacillus suntoryeus</name>
    <dbReference type="NCBI Taxonomy" id="1587"/>
    <lineage>
        <taxon>Bacteria</taxon>
        <taxon>Bacillati</taxon>
        <taxon>Bacillota</taxon>
        <taxon>Bacilli</taxon>
        <taxon>Lactobacillales</taxon>
        <taxon>Lactobacillaceae</taxon>
        <taxon>Lactobacillus</taxon>
    </lineage>
</organism>
<name>A0A2X0RNL6_LACHE</name>
<dbReference type="SUPFAM" id="SSF53335">
    <property type="entry name" value="S-adenosyl-L-methionine-dependent methyltransferases"/>
    <property type="match status" value="1"/>
</dbReference>
<sequence>MVNYMKSFKDVKATTKITRDLVAELDAATIEKGVEHAYWGAIKATFKNGLPSDTDQTDGFIRLKYVESELFLLMEFKFNKHLKKRINAMEVLIQIVFYMHILRDRLASVPNVVMVGDKNDVFIINTRPLIKYLDRSDIDWSVSPSSAAKTYFNSVVVDLYNDIDINYYPHSVHDKDFSFNEILDDIAVLMSDSDEKIKLTPTNINAAFDQFISQVITTNKFTAEELVNIFITVATDRKTKVFFNPNTSQIKVNDYTVSINKNNYRNFVNHFEEQYRPSEKRQFTAISDRLIQDVQRRASGEFYTPSSFVKYATNQFKKYLGSNWNNDYVVWDPAWGTGNLTRDNHFAKLFASTLNQSDLDQGNQYNVGSQKFIFDFLNDDIDFETQNLFGYESEKLPNELIDILTKHPETKFLFFLNPPYGTAGNANSKDRKAKSGISDSKIKSEMKAKHLKVQEQLYAQFLYRIIKMKEQLNLQHLYIGLYSPSLLITGTKYDKFRKLFLRNFKFIQGNIFKASNFADVKSNWAIDFSIWKSISSHESKVQSVFPHNVLQLNSAGEVKVKDTKLLWNTDQVESLQDYLNKNTDAKNTLTKQVLQFKSRYLTNKKIIDIPQNAIGFLINDTNNVEASAKGVYLMSSPITRHIKTSMVTGNSLVKQMIVFASRKVVKATWINQKDEFLAPVDESSKEFSELARKSVIYSIFSPNNNIISYRQNYLDSGVSCLNSWFFMDVDEIKELAEKYNNDAIYNDCIEYANTSAIYSYLQTTKLDEDDNKLLTLARNIVKETFKFRNLVNDDNPNLSINTWDASWNQIVQIAKEYLPDELSTFNRIFNDYVKDIENLVYVNGILKK</sequence>
<evidence type="ECO:0000313" key="1">
    <source>
        <dbReference type="EMBL" id="SPB26095.1"/>
    </source>
</evidence>
<protein>
    <submittedName>
        <fullName evidence="1">Uncharacterized protein</fullName>
    </submittedName>
</protein>
<dbReference type="AlphaFoldDB" id="A0A2X0RNL6"/>
<dbReference type="InterPro" id="IPR029063">
    <property type="entry name" value="SAM-dependent_MTases_sf"/>
</dbReference>
<accession>A0A2X0RNL6</accession>